<evidence type="ECO:0000313" key="5">
    <source>
        <dbReference type="Proteomes" id="UP001253545"/>
    </source>
</evidence>
<gene>
    <name evidence="4" type="ORF">RM552_10465</name>
</gene>
<keyword evidence="1" id="KW-1133">Transmembrane helix</keyword>
<feature type="transmembrane region" description="Helical" evidence="1">
    <location>
        <begin position="589"/>
        <end position="613"/>
    </location>
</feature>
<sequence>MTCNKTIISRKKHNIFCFISLFFTFCFTLNAQNETTIEKPIESTNSSQIDINALRHFIDGYVDASINDFDPPGMVVSVVLGEQQITKGYGIANAETGALNTDETLFRIGSISKLFVWLSAHMLAEEGKLDLNAPVNNYFDGFAIEDAFDRQITMRDLMSHRPGFEDSLKDFLDPNRNVSIEEAVATGIPNRVAPAGERTSYSNSGTNIAAYVVEQVSGLSFYEFVEQRILAPVGLQSTTLRDPGIERNPLALEQRMAKPHKIENGTPVVINYMAVRPQEPVGAVAMDAKDAAIFMRMLLDGTQYKGGRLLSQESWERIKKPAFEDAIGGDDMGWGFMLNDVDGFATVGHGGATQFLSWMFIIPELDMGVFVSSNMNSSGARGEGLAWSIARQISKTGTIDKFLAIEGNPEAAKLVAGNYLNNRRDFTSGAAMFSLASDIQITATDDGYLVFPGTPSVRYAPLNDQIWVSKSGRRIRVVTNEAGEVLRLHSSLGSSTLERISFISTSGALFLGFGGVVLLSMTSLLGMYYRYGRGLTLTPIGKKLAWINIASVVSWSTFFASLAFAAMSLSELDITTIDDTSFPPTSVKVAFALSVLLCLVALLHILSVIPAWFGSQWPIWRRITYTMYAMFSVFAVYLLYHWNLIGASIYGL</sequence>
<evidence type="ECO:0000256" key="2">
    <source>
        <dbReference type="SAM" id="SignalP"/>
    </source>
</evidence>
<keyword evidence="5" id="KW-1185">Reference proteome</keyword>
<dbReference type="InterPro" id="IPR050491">
    <property type="entry name" value="AmpC-like"/>
</dbReference>
<feature type="chain" id="PRO_5046629097" evidence="2">
    <location>
        <begin position="32"/>
        <end position="652"/>
    </location>
</feature>
<keyword evidence="4" id="KW-0378">Hydrolase</keyword>
<dbReference type="EC" id="3.1.1.103" evidence="4"/>
<dbReference type="PANTHER" id="PTHR46825:SF9">
    <property type="entry name" value="BETA-LACTAMASE-RELATED DOMAIN-CONTAINING PROTEIN"/>
    <property type="match status" value="1"/>
</dbReference>
<evidence type="ECO:0000256" key="1">
    <source>
        <dbReference type="SAM" id="Phobius"/>
    </source>
</evidence>
<feature type="transmembrane region" description="Helical" evidence="1">
    <location>
        <begin position="508"/>
        <end position="532"/>
    </location>
</feature>
<dbReference type="Gene3D" id="3.40.710.10">
    <property type="entry name" value="DD-peptidase/beta-lactamase superfamily"/>
    <property type="match status" value="1"/>
</dbReference>
<feature type="transmembrane region" description="Helical" evidence="1">
    <location>
        <begin position="625"/>
        <end position="642"/>
    </location>
</feature>
<dbReference type="Pfam" id="PF00144">
    <property type="entry name" value="Beta-lactamase"/>
    <property type="match status" value="1"/>
</dbReference>
<proteinExistence type="predicted"/>
<keyword evidence="1" id="KW-0812">Transmembrane</keyword>
<dbReference type="InterPro" id="IPR001466">
    <property type="entry name" value="Beta-lactam-related"/>
</dbReference>
<protein>
    <submittedName>
        <fullName evidence="4">Serine hydrolase domain-containing protein</fullName>
        <ecNumber evidence="4">3.1.1.103</ecNumber>
    </submittedName>
</protein>
<keyword evidence="2" id="KW-0732">Signal</keyword>
<name>A0ABU2ZTA8_9ALTE</name>
<dbReference type="InterPro" id="IPR012338">
    <property type="entry name" value="Beta-lactam/transpept-like"/>
</dbReference>
<keyword evidence="1" id="KW-0472">Membrane</keyword>
<feature type="domain" description="Beta-lactamase-related" evidence="3">
    <location>
        <begin position="72"/>
        <end position="390"/>
    </location>
</feature>
<reference evidence="4 5" key="1">
    <citation type="submission" date="2023-09" db="EMBL/GenBank/DDBJ databases">
        <authorList>
            <person name="Rey-Velasco X."/>
        </authorList>
    </citation>
    <scope>NUCLEOTIDE SEQUENCE [LARGE SCALE GENOMIC DNA]</scope>
    <source>
        <strain evidence="4 5">P117</strain>
    </source>
</reference>
<dbReference type="EMBL" id="JAVRHX010000002">
    <property type="protein sequence ID" value="MDT0595268.1"/>
    <property type="molecule type" value="Genomic_DNA"/>
</dbReference>
<evidence type="ECO:0000259" key="3">
    <source>
        <dbReference type="Pfam" id="PF00144"/>
    </source>
</evidence>
<dbReference type="Proteomes" id="UP001253545">
    <property type="component" value="Unassembled WGS sequence"/>
</dbReference>
<comment type="caution">
    <text evidence="4">The sequence shown here is derived from an EMBL/GenBank/DDBJ whole genome shotgun (WGS) entry which is preliminary data.</text>
</comment>
<organism evidence="4 5">
    <name type="scientific">Glaciecola petra</name>
    <dbReference type="NCBI Taxonomy" id="3075602"/>
    <lineage>
        <taxon>Bacteria</taxon>
        <taxon>Pseudomonadati</taxon>
        <taxon>Pseudomonadota</taxon>
        <taxon>Gammaproteobacteria</taxon>
        <taxon>Alteromonadales</taxon>
        <taxon>Alteromonadaceae</taxon>
        <taxon>Glaciecola</taxon>
    </lineage>
</organism>
<dbReference type="SUPFAM" id="SSF56601">
    <property type="entry name" value="beta-lactamase/transpeptidase-like"/>
    <property type="match status" value="1"/>
</dbReference>
<feature type="transmembrane region" description="Helical" evidence="1">
    <location>
        <begin position="544"/>
        <end position="569"/>
    </location>
</feature>
<evidence type="ECO:0000313" key="4">
    <source>
        <dbReference type="EMBL" id="MDT0595268.1"/>
    </source>
</evidence>
<dbReference type="RefSeq" id="WP_311368778.1">
    <property type="nucleotide sequence ID" value="NZ_JAVRHX010000002.1"/>
</dbReference>
<accession>A0ABU2ZTA8</accession>
<feature type="signal peptide" evidence="2">
    <location>
        <begin position="1"/>
        <end position="31"/>
    </location>
</feature>
<dbReference type="PANTHER" id="PTHR46825">
    <property type="entry name" value="D-ALANYL-D-ALANINE-CARBOXYPEPTIDASE/ENDOPEPTIDASE AMPH"/>
    <property type="match status" value="1"/>
</dbReference>
<dbReference type="GO" id="GO:0016787">
    <property type="term" value="F:hydrolase activity"/>
    <property type="evidence" value="ECO:0007669"/>
    <property type="project" value="UniProtKB-KW"/>
</dbReference>